<dbReference type="InterPro" id="IPR012337">
    <property type="entry name" value="RNaseH-like_sf"/>
</dbReference>
<sequence length="134" mass="14841">MAILAFDYGKTWIGIAVAEPHHGTATPLTTARAKRGRPHWATIDTIVAQWEPMTLVVGLPLNMDDTESEMSAASRRFGRALNKRYGIQVQFADERLSSFEAIDRNRGQKTSNHAMAASIIAETWLGTQQDNQAD</sequence>
<dbReference type="InterPro" id="IPR006641">
    <property type="entry name" value="YqgF/RNaseH-like_dom"/>
</dbReference>
<dbReference type="PANTHER" id="PTHR33317">
    <property type="entry name" value="POLYNUCLEOTIDYL TRANSFERASE, RIBONUCLEASE H-LIKE SUPERFAMILY PROTEIN"/>
    <property type="match status" value="1"/>
</dbReference>
<dbReference type="GO" id="GO:0005829">
    <property type="term" value="C:cytosol"/>
    <property type="evidence" value="ECO:0007669"/>
    <property type="project" value="TreeGrafter"/>
</dbReference>
<dbReference type="HAMAP" id="MF_00651">
    <property type="entry name" value="Nuclease_YqgF"/>
    <property type="match status" value="1"/>
</dbReference>
<dbReference type="Gene3D" id="3.30.420.140">
    <property type="entry name" value="YqgF/RNase H-like domain"/>
    <property type="match status" value="1"/>
</dbReference>
<gene>
    <name evidence="6" type="ORF">METZ01_LOCUS20888</name>
</gene>
<evidence type="ECO:0000256" key="3">
    <source>
        <dbReference type="ARBA" id="ARBA00022722"/>
    </source>
</evidence>
<evidence type="ECO:0000256" key="1">
    <source>
        <dbReference type="ARBA" id="ARBA00022490"/>
    </source>
</evidence>
<organism evidence="6">
    <name type="scientific">marine metagenome</name>
    <dbReference type="NCBI Taxonomy" id="408172"/>
    <lineage>
        <taxon>unclassified sequences</taxon>
        <taxon>metagenomes</taxon>
        <taxon>ecological metagenomes</taxon>
    </lineage>
</organism>
<dbReference type="NCBIfam" id="TIGR00250">
    <property type="entry name" value="RNAse_H_YqgF"/>
    <property type="match status" value="1"/>
</dbReference>
<evidence type="ECO:0000259" key="5">
    <source>
        <dbReference type="SMART" id="SM00732"/>
    </source>
</evidence>
<feature type="domain" description="YqgF/RNase H-like" evidence="5">
    <location>
        <begin position="1"/>
        <end position="101"/>
    </location>
</feature>
<keyword evidence="2" id="KW-0690">Ribosome biogenesis</keyword>
<reference evidence="6" key="1">
    <citation type="submission" date="2018-05" db="EMBL/GenBank/DDBJ databases">
        <authorList>
            <person name="Lanie J.A."/>
            <person name="Ng W.-L."/>
            <person name="Kazmierczak K.M."/>
            <person name="Andrzejewski T.M."/>
            <person name="Davidsen T.M."/>
            <person name="Wayne K.J."/>
            <person name="Tettelin H."/>
            <person name="Glass J.I."/>
            <person name="Rusch D."/>
            <person name="Podicherti R."/>
            <person name="Tsui H.-C.T."/>
            <person name="Winkler M.E."/>
        </authorList>
    </citation>
    <scope>NUCLEOTIDE SEQUENCE</scope>
</reference>
<dbReference type="GO" id="GO:0016787">
    <property type="term" value="F:hydrolase activity"/>
    <property type="evidence" value="ECO:0007669"/>
    <property type="project" value="UniProtKB-KW"/>
</dbReference>
<dbReference type="Pfam" id="PF03652">
    <property type="entry name" value="RuvX"/>
    <property type="match status" value="1"/>
</dbReference>
<dbReference type="AlphaFoldDB" id="A0A381PN42"/>
<keyword evidence="4" id="KW-0378">Hydrolase</keyword>
<dbReference type="PANTHER" id="PTHR33317:SF4">
    <property type="entry name" value="POLYNUCLEOTIDYL TRANSFERASE, RIBONUCLEASE H-LIKE SUPERFAMILY PROTEIN"/>
    <property type="match status" value="1"/>
</dbReference>
<keyword evidence="3" id="KW-0540">Nuclease</keyword>
<dbReference type="GO" id="GO:0004518">
    <property type="term" value="F:nuclease activity"/>
    <property type="evidence" value="ECO:0007669"/>
    <property type="project" value="UniProtKB-KW"/>
</dbReference>
<protein>
    <recommendedName>
        <fullName evidence="5">YqgF/RNase H-like domain-containing protein</fullName>
    </recommendedName>
</protein>
<proteinExistence type="inferred from homology"/>
<dbReference type="CDD" id="cd16964">
    <property type="entry name" value="YqgF"/>
    <property type="match status" value="1"/>
</dbReference>
<dbReference type="EMBL" id="UINC01001027">
    <property type="protein sequence ID" value="SUZ68034.1"/>
    <property type="molecule type" value="Genomic_DNA"/>
</dbReference>
<evidence type="ECO:0000313" key="6">
    <source>
        <dbReference type="EMBL" id="SUZ68034.1"/>
    </source>
</evidence>
<dbReference type="SMART" id="SM00732">
    <property type="entry name" value="YqgFc"/>
    <property type="match status" value="1"/>
</dbReference>
<accession>A0A381PN42</accession>
<dbReference type="SUPFAM" id="SSF53098">
    <property type="entry name" value="Ribonuclease H-like"/>
    <property type="match status" value="1"/>
</dbReference>
<evidence type="ECO:0000256" key="4">
    <source>
        <dbReference type="ARBA" id="ARBA00022801"/>
    </source>
</evidence>
<dbReference type="InterPro" id="IPR005227">
    <property type="entry name" value="YqgF"/>
</dbReference>
<name>A0A381PN42_9ZZZZ</name>
<dbReference type="GO" id="GO:0000967">
    <property type="term" value="P:rRNA 5'-end processing"/>
    <property type="evidence" value="ECO:0007669"/>
    <property type="project" value="TreeGrafter"/>
</dbReference>
<dbReference type="InterPro" id="IPR037027">
    <property type="entry name" value="YqgF/RNaseH-like_dom_sf"/>
</dbReference>
<evidence type="ECO:0000256" key="2">
    <source>
        <dbReference type="ARBA" id="ARBA00022517"/>
    </source>
</evidence>
<keyword evidence="1" id="KW-0963">Cytoplasm</keyword>